<comment type="similarity">
    <text evidence="1">Belongs to the prokaryotic/mitochondrial release factor family.</text>
</comment>
<evidence type="ECO:0000313" key="3">
    <source>
        <dbReference type="EMBL" id="KAE9467075.1"/>
    </source>
</evidence>
<dbReference type="InterPro" id="IPR005139">
    <property type="entry name" value="PCRF"/>
</dbReference>
<dbReference type="GO" id="GO:0003747">
    <property type="term" value="F:translation release factor activity"/>
    <property type="evidence" value="ECO:0007669"/>
    <property type="project" value="InterPro"/>
</dbReference>
<dbReference type="PANTHER" id="PTHR43116">
    <property type="entry name" value="PEPTIDE CHAIN RELEASE FACTOR 2"/>
    <property type="match status" value="1"/>
</dbReference>
<reference evidence="3 4" key="1">
    <citation type="journal article" date="2019" name="Genome Biol. Evol.">
        <title>The Rhododendron genome and chromosomal organization provide insight into shared whole-genome duplications across the heath family (Ericaceae).</title>
        <authorList>
            <person name="Soza V.L."/>
            <person name="Lindsley D."/>
            <person name="Waalkes A."/>
            <person name="Ramage E."/>
            <person name="Patwardhan R.P."/>
            <person name="Burton J.N."/>
            <person name="Adey A."/>
            <person name="Kumar A."/>
            <person name="Qiu R."/>
            <person name="Shendure J."/>
            <person name="Hall B."/>
        </authorList>
    </citation>
    <scope>NUCLEOTIDE SEQUENCE [LARGE SCALE GENOMIC DNA]</scope>
    <source>
        <strain evidence="3">RSF 1966-606</strain>
    </source>
</reference>
<name>A0A6A4M933_9ERIC</name>
<gene>
    <name evidence="3" type="ORF">C3L33_01017</name>
</gene>
<dbReference type="SMART" id="SM00937">
    <property type="entry name" value="PCRF"/>
    <property type="match status" value="1"/>
</dbReference>
<sequence length="424" mass="47211">MAPVPFIFPPTLHALEADHDDGRLSAQNPTDFSSLRPSQLVDFVKELFCIEEQDVFDPAYSEDEIWNREEMWLDYSTMFLVLLVSLCKALSFAKVEGSVYGSNYIFSIVYSILFEEFFCNVLIATTMATEAGKDGSEQSAVAAQDEQLINFEVQGKLYASPKSTNETDYAPPAKTTSKGFLIAVVIIDFSGKCLQAWAQSLVLLMRKLVSGNCKKKGAKQILKERSTPAISRSTVWADMLLRMYVRWGEKQRYKTKVVEMSSGEEAGIKSATVEVEGRYAYGYFSGEKGTHHIVRQSPFNAKGLRQTSFSGVEIVPLLPDESMAVEIPEEGLDISFSRAGGKGGQNVNKVETAVRITHIPTGVTVRCSVAWWHGYTVSHLIKTVGIIYMCSYGLFPAENCGGDQLFIEVYQTRELVEGRTFNSR</sequence>
<dbReference type="EMBL" id="QEFC01000058">
    <property type="protein sequence ID" value="KAE9467075.1"/>
    <property type="molecule type" value="Genomic_DNA"/>
</dbReference>
<dbReference type="Pfam" id="PF03462">
    <property type="entry name" value="PCRF"/>
    <property type="match status" value="1"/>
</dbReference>
<evidence type="ECO:0000313" key="4">
    <source>
        <dbReference type="Proteomes" id="UP000428333"/>
    </source>
</evidence>
<dbReference type="InterPro" id="IPR045853">
    <property type="entry name" value="Pep_chain_release_fac_I_sf"/>
</dbReference>
<protein>
    <recommendedName>
        <fullName evidence="2">Prokaryotic-type class I peptide chain release factors domain-containing protein</fullName>
    </recommendedName>
</protein>
<proteinExistence type="inferred from homology"/>
<dbReference type="SUPFAM" id="SSF75620">
    <property type="entry name" value="Release factor"/>
    <property type="match status" value="1"/>
</dbReference>
<dbReference type="Proteomes" id="UP000428333">
    <property type="component" value="Linkage Group LG01"/>
</dbReference>
<dbReference type="PANTHER" id="PTHR43116:SF3">
    <property type="entry name" value="CLASS I PEPTIDE CHAIN RELEASE FACTOR"/>
    <property type="match status" value="1"/>
</dbReference>
<dbReference type="AlphaFoldDB" id="A0A6A4M933"/>
<dbReference type="GO" id="GO:0005737">
    <property type="term" value="C:cytoplasm"/>
    <property type="evidence" value="ECO:0007669"/>
    <property type="project" value="UniProtKB-ARBA"/>
</dbReference>
<evidence type="ECO:0000256" key="1">
    <source>
        <dbReference type="ARBA" id="ARBA00010835"/>
    </source>
</evidence>
<keyword evidence="4" id="KW-1185">Reference proteome</keyword>
<comment type="caution">
    <text evidence="3">The sequence shown here is derived from an EMBL/GenBank/DDBJ whole genome shotgun (WGS) entry which is preliminary data.</text>
</comment>
<feature type="non-terminal residue" evidence="3">
    <location>
        <position position="1"/>
    </location>
</feature>
<organism evidence="3 4">
    <name type="scientific">Rhododendron williamsianum</name>
    <dbReference type="NCBI Taxonomy" id="262921"/>
    <lineage>
        <taxon>Eukaryota</taxon>
        <taxon>Viridiplantae</taxon>
        <taxon>Streptophyta</taxon>
        <taxon>Embryophyta</taxon>
        <taxon>Tracheophyta</taxon>
        <taxon>Spermatophyta</taxon>
        <taxon>Magnoliopsida</taxon>
        <taxon>eudicotyledons</taxon>
        <taxon>Gunneridae</taxon>
        <taxon>Pentapetalae</taxon>
        <taxon>asterids</taxon>
        <taxon>Ericales</taxon>
        <taxon>Ericaceae</taxon>
        <taxon>Ericoideae</taxon>
        <taxon>Rhodoreae</taxon>
        <taxon>Rhododendron</taxon>
    </lineage>
</organism>
<dbReference type="PROSITE" id="PS00745">
    <property type="entry name" value="RF_PROK_I"/>
    <property type="match status" value="1"/>
</dbReference>
<dbReference type="Pfam" id="PF00472">
    <property type="entry name" value="RF-1"/>
    <property type="match status" value="1"/>
</dbReference>
<dbReference type="InterPro" id="IPR000352">
    <property type="entry name" value="Pep_chain_release_fac_I"/>
</dbReference>
<accession>A0A6A4M933</accession>
<evidence type="ECO:0000259" key="2">
    <source>
        <dbReference type="PROSITE" id="PS00745"/>
    </source>
</evidence>
<dbReference type="Gene3D" id="3.30.160.20">
    <property type="match status" value="1"/>
</dbReference>
<feature type="domain" description="Prokaryotic-type class I peptide chain release factors" evidence="2">
    <location>
        <begin position="338"/>
        <end position="354"/>
    </location>
</feature>
<dbReference type="Gene3D" id="3.30.70.1660">
    <property type="match status" value="1"/>
</dbReference>
<dbReference type="OrthoDB" id="2019491at2759"/>